<dbReference type="InterPro" id="IPR036915">
    <property type="entry name" value="Cyclin-like_sf"/>
</dbReference>
<dbReference type="EMBL" id="JANBOH010000766">
    <property type="protein sequence ID" value="KAJ1641659.1"/>
    <property type="molecule type" value="Genomic_DNA"/>
</dbReference>
<dbReference type="AlphaFoldDB" id="A0A9W7XFE0"/>
<feature type="non-terminal residue" evidence="2">
    <location>
        <position position="296"/>
    </location>
</feature>
<protein>
    <recommendedName>
        <fullName evidence="1">Cyclin N-terminal domain-containing protein</fullName>
    </recommendedName>
</protein>
<evidence type="ECO:0000313" key="3">
    <source>
        <dbReference type="Proteomes" id="UP001145021"/>
    </source>
</evidence>
<dbReference type="Pfam" id="PF00134">
    <property type="entry name" value="Cyclin_N"/>
    <property type="match status" value="1"/>
</dbReference>
<dbReference type="Proteomes" id="UP001145021">
    <property type="component" value="Unassembled WGS sequence"/>
</dbReference>
<organism evidence="2 3">
    <name type="scientific">Coemansia asiatica</name>
    <dbReference type="NCBI Taxonomy" id="1052880"/>
    <lineage>
        <taxon>Eukaryota</taxon>
        <taxon>Fungi</taxon>
        <taxon>Fungi incertae sedis</taxon>
        <taxon>Zoopagomycota</taxon>
        <taxon>Kickxellomycotina</taxon>
        <taxon>Kickxellomycetes</taxon>
        <taxon>Kickxellales</taxon>
        <taxon>Kickxellaceae</taxon>
        <taxon>Coemansia</taxon>
    </lineage>
</organism>
<feature type="domain" description="Cyclin N-terminal" evidence="1">
    <location>
        <begin position="68"/>
        <end position="168"/>
    </location>
</feature>
<comment type="caution">
    <text evidence="2">The sequence shown here is derived from an EMBL/GenBank/DDBJ whole genome shotgun (WGS) entry which is preliminary data.</text>
</comment>
<dbReference type="SUPFAM" id="SSF47954">
    <property type="entry name" value="Cyclin-like"/>
    <property type="match status" value="1"/>
</dbReference>
<name>A0A9W7XFE0_9FUNG</name>
<gene>
    <name evidence="2" type="ORF">LPJ64_006394</name>
</gene>
<feature type="non-terminal residue" evidence="2">
    <location>
        <position position="1"/>
    </location>
</feature>
<accession>A0A9W7XFE0</accession>
<reference evidence="2" key="1">
    <citation type="submission" date="2022-07" db="EMBL/GenBank/DDBJ databases">
        <title>Phylogenomic reconstructions and comparative analyses of Kickxellomycotina fungi.</title>
        <authorList>
            <person name="Reynolds N.K."/>
            <person name="Stajich J.E."/>
            <person name="Barry K."/>
            <person name="Grigoriev I.V."/>
            <person name="Crous P."/>
            <person name="Smith M.E."/>
        </authorList>
    </citation>
    <scope>NUCLEOTIDE SEQUENCE</scope>
    <source>
        <strain evidence="2">NBRC 105413</strain>
    </source>
</reference>
<evidence type="ECO:0000259" key="1">
    <source>
        <dbReference type="Pfam" id="PF00134"/>
    </source>
</evidence>
<keyword evidence="3" id="KW-1185">Reference proteome</keyword>
<dbReference type="Gene3D" id="1.10.472.10">
    <property type="entry name" value="Cyclin-like"/>
    <property type="match status" value="1"/>
</dbReference>
<dbReference type="InterPro" id="IPR006671">
    <property type="entry name" value="Cyclin_N"/>
</dbReference>
<sequence length="296" mass="33579">KPTPVVKCDELAAENQNAASEADAEAKAESTIDYCAALSSCRKDMVKTEGLYIVAYGSGPFWKLKESSALRADTFDWLSRITALNNLDIKLLHLAVQYLDHFLTDFDQQIEVDHLRVYAYACLFFAVMSSKHKPTPSLTISDYDVDRFATEHLGTAFHQVAQSLDWCLEMVPEETGRSIRRSVNLPTMFDFLVFIFQRAAIELPERFADPEQEQRDIDAQEVFPIKFAMGPFWHACHFATTLLRDQDCLFYRISELAAACFYLVVRNEGIEPSVFKRCTGRSLTKVQSVGFFAHGV</sequence>
<proteinExistence type="predicted"/>
<evidence type="ECO:0000313" key="2">
    <source>
        <dbReference type="EMBL" id="KAJ1641659.1"/>
    </source>
</evidence>